<comment type="caution">
    <text evidence="4">The sequence shown here is derived from an EMBL/GenBank/DDBJ whole genome shotgun (WGS) entry which is preliminary data.</text>
</comment>
<keyword evidence="1" id="KW-0949">S-adenosyl-L-methionine</keyword>
<dbReference type="GO" id="GO:0032259">
    <property type="term" value="P:methylation"/>
    <property type="evidence" value="ECO:0007669"/>
    <property type="project" value="UniProtKB-KW"/>
</dbReference>
<evidence type="ECO:0000256" key="1">
    <source>
        <dbReference type="RuleBase" id="RU368012"/>
    </source>
</evidence>
<organism evidence="4 5">
    <name type="scientific">Dentiscutata erythropus</name>
    <dbReference type="NCBI Taxonomy" id="1348616"/>
    <lineage>
        <taxon>Eukaryota</taxon>
        <taxon>Fungi</taxon>
        <taxon>Fungi incertae sedis</taxon>
        <taxon>Mucoromycota</taxon>
        <taxon>Glomeromycotina</taxon>
        <taxon>Glomeromycetes</taxon>
        <taxon>Diversisporales</taxon>
        <taxon>Gigasporaceae</taxon>
        <taxon>Dentiscutata</taxon>
    </lineage>
</organism>
<dbReference type="OrthoDB" id="10251234at2759"/>
<name>A0A9N9HCS9_9GLOM</name>
<dbReference type="SUPFAM" id="SSF53335">
    <property type="entry name" value="S-adenosyl-L-methionine-dependent methyltransferases"/>
    <property type="match status" value="1"/>
</dbReference>
<feature type="compositionally biased region" description="Polar residues" evidence="2">
    <location>
        <begin position="42"/>
        <end position="75"/>
    </location>
</feature>
<keyword evidence="1" id="KW-0808">Transferase</keyword>
<feature type="compositionally biased region" description="Acidic residues" evidence="2">
    <location>
        <begin position="1"/>
        <end position="11"/>
    </location>
</feature>
<keyword evidence="1" id="KW-0507">mRNA processing</keyword>
<dbReference type="GO" id="GO:0005737">
    <property type="term" value="C:cytoplasm"/>
    <property type="evidence" value="ECO:0007669"/>
    <property type="project" value="TreeGrafter"/>
</dbReference>
<reference evidence="4" key="1">
    <citation type="submission" date="2021-06" db="EMBL/GenBank/DDBJ databases">
        <authorList>
            <person name="Kallberg Y."/>
            <person name="Tangrot J."/>
            <person name="Rosling A."/>
        </authorList>
    </citation>
    <scope>NUCLEOTIDE SEQUENCE</scope>
    <source>
        <strain evidence="4">MA453B</strain>
    </source>
</reference>
<dbReference type="PANTHER" id="PTHR16121:SF0">
    <property type="entry name" value="CAP-SPECIFIC MRNA (NUCLEOSIDE-2'-O-)-METHYLTRANSFERASE 1"/>
    <property type="match status" value="1"/>
</dbReference>
<dbReference type="InterPro" id="IPR050851">
    <property type="entry name" value="mRNA_Cap_2O-Ribose_MeTrfase"/>
</dbReference>
<keyword evidence="1" id="KW-0539">Nucleus</keyword>
<accession>A0A9N9HCS9</accession>
<dbReference type="GO" id="GO:0016556">
    <property type="term" value="P:mRNA modification"/>
    <property type="evidence" value="ECO:0007669"/>
    <property type="project" value="UniProtKB-UniRule"/>
</dbReference>
<feature type="domain" description="RrmJ-type SAM-dependent 2'-O-MTase" evidence="3">
    <location>
        <begin position="191"/>
        <end position="338"/>
    </location>
</feature>
<sequence>MNYDPYTDEDPEYRNTPLASPIPRPTRETCPPLQSHQHRSDPYQQNYPGHNSYHSASQISSTHSMHMDTSPNDLSNRQIAPQIEIQKQSANFLSCGIPYEEGKSINGLKIVVGPIIEPDYNQFCNKDVVQLLIDKKKELKNIPYEKFTSARGKSNLYEKVGQSIFMNRSASKLACLDALVNFTGVKRYDPVKDLAYGWGITLTGDQDYDLDRFRQDTMVRECFKPCYGADGTGNLYKEENIRHFANEVIKGTKNEGADFVTADGEHHLKQLILCQIIAMFMTLKKNGDFVLKLFDVFTPFTAGMVWILYRHFEKICIIKPLPSRPANSERYIICRNLRERNPQIVNFLFEVNKKFNEIKSSSGGSQDVNEVVDFNEMSNDEDFIDYLKMSNMKIAIKQSEALDELLKYNSNPELRSPDQEEYRRLCFLEWGLPIEE</sequence>
<dbReference type="Gene3D" id="3.40.50.12760">
    <property type="match status" value="2"/>
</dbReference>
<dbReference type="GO" id="GO:0006370">
    <property type="term" value="P:7-methylguanosine mRNA capping"/>
    <property type="evidence" value="ECO:0007669"/>
    <property type="project" value="UniProtKB-UniRule"/>
</dbReference>
<evidence type="ECO:0000313" key="5">
    <source>
        <dbReference type="Proteomes" id="UP000789405"/>
    </source>
</evidence>
<dbReference type="InterPro" id="IPR025816">
    <property type="entry name" value="RrmJ-type_MeTrfase"/>
</dbReference>
<evidence type="ECO:0000256" key="2">
    <source>
        <dbReference type="SAM" id="MobiDB-lite"/>
    </source>
</evidence>
<comment type="subcellular location">
    <subcellularLocation>
        <location evidence="1">Nucleus</location>
    </subcellularLocation>
</comment>
<keyword evidence="1" id="KW-0489">Methyltransferase</keyword>
<evidence type="ECO:0000259" key="3">
    <source>
        <dbReference type="PROSITE" id="PS51613"/>
    </source>
</evidence>
<dbReference type="EMBL" id="CAJVPY010006844">
    <property type="protein sequence ID" value="CAG8670445.1"/>
    <property type="molecule type" value="Genomic_DNA"/>
</dbReference>
<comment type="function">
    <text evidence="1">S-adenosyl-L-methionine-dependent methyltransferase that mediates RNA cap1 2'-O-ribose methylation to the 5'-cap structure of RNAs. Methylates the ribose of the first nucleotide of a m(7)GpppG-capped mRNA to produce m(7)GpppNmp (cap1).</text>
</comment>
<dbReference type="AlphaFoldDB" id="A0A9N9HCS9"/>
<proteinExistence type="predicted"/>
<gene>
    <name evidence="4" type="ORF">DERYTH_LOCUS11210</name>
</gene>
<evidence type="ECO:0000313" key="4">
    <source>
        <dbReference type="EMBL" id="CAG8670445.1"/>
    </source>
</evidence>
<dbReference type="GO" id="GO:0003676">
    <property type="term" value="F:nucleic acid binding"/>
    <property type="evidence" value="ECO:0007669"/>
    <property type="project" value="UniProtKB-UniRule"/>
</dbReference>
<comment type="catalytic activity">
    <reaction evidence="1">
        <text>a 5'-end (N(7)-methyl 5'-triphosphoguanosine)-ribonucleoside in mRNA + S-adenosyl-L-methionine = a 5'-end (N(7)-methyl 5'-triphosphoguanosine)-(2'-O-methyl-ribonucleoside) in mRNA + S-adenosyl-L-homocysteine + H(+)</text>
        <dbReference type="Rhea" id="RHEA:67020"/>
        <dbReference type="Rhea" id="RHEA-COMP:17167"/>
        <dbReference type="Rhea" id="RHEA-COMP:17168"/>
        <dbReference type="ChEBI" id="CHEBI:15378"/>
        <dbReference type="ChEBI" id="CHEBI:57856"/>
        <dbReference type="ChEBI" id="CHEBI:59789"/>
        <dbReference type="ChEBI" id="CHEBI:156461"/>
        <dbReference type="ChEBI" id="CHEBI:167609"/>
        <dbReference type="EC" id="2.1.1.57"/>
    </reaction>
</comment>
<protein>
    <recommendedName>
        <fullName evidence="1">Cap-specific mRNA (nucleoside-2'-O-)-methyltransferase 1</fullName>
        <ecNumber evidence="1">2.1.1.57</ecNumber>
    </recommendedName>
    <alternativeName>
        <fullName evidence="1">Cap1 2'O-ribose methyltransferase 1</fullName>
    </alternativeName>
</protein>
<dbReference type="EC" id="2.1.1.57" evidence="1"/>
<dbReference type="InterPro" id="IPR002877">
    <property type="entry name" value="RNA_MeTrfase_FtsJ_dom"/>
</dbReference>
<dbReference type="InterPro" id="IPR029063">
    <property type="entry name" value="SAM-dependent_MTases_sf"/>
</dbReference>
<dbReference type="PANTHER" id="PTHR16121">
    <property type="entry name" value="CAP-SPECIFIC MRNA (NUCLEOSIDE-2'-O-)-METHYLTRANSFERASE 1-RELATED"/>
    <property type="match status" value="1"/>
</dbReference>
<keyword evidence="1" id="KW-0506">mRNA capping</keyword>
<dbReference type="Proteomes" id="UP000789405">
    <property type="component" value="Unassembled WGS sequence"/>
</dbReference>
<dbReference type="Pfam" id="PF01728">
    <property type="entry name" value="FtsJ"/>
    <property type="match status" value="1"/>
</dbReference>
<feature type="region of interest" description="Disordered" evidence="2">
    <location>
        <begin position="1"/>
        <end position="75"/>
    </location>
</feature>
<dbReference type="GO" id="GO:0005634">
    <property type="term" value="C:nucleus"/>
    <property type="evidence" value="ECO:0007669"/>
    <property type="project" value="UniProtKB-SubCell"/>
</dbReference>
<dbReference type="GO" id="GO:0004483">
    <property type="term" value="F:methyltransferase cap1 activity"/>
    <property type="evidence" value="ECO:0007669"/>
    <property type="project" value="UniProtKB-UniRule"/>
</dbReference>
<dbReference type="PROSITE" id="PS51613">
    <property type="entry name" value="SAM_MT_RRMJ"/>
    <property type="match status" value="1"/>
</dbReference>
<keyword evidence="5" id="KW-1185">Reference proteome</keyword>